<sequence>MVHMVVRQRFSLGNNCECMCHGKPGIVDFCGYFTASHRNVVSRNRTQR</sequence>
<dbReference type="EMBL" id="LR216287">
    <property type="protein sequence ID" value="VFJ14495.1"/>
    <property type="molecule type" value="Genomic_DNA"/>
</dbReference>
<name>A0A484ICP0_9ARCH</name>
<dbReference type="KEGG" id="nfn:NFRAN_2173"/>
<accession>A0A484ICP0</accession>
<evidence type="ECO:0000313" key="1">
    <source>
        <dbReference type="EMBL" id="VFJ14495.1"/>
    </source>
</evidence>
<evidence type="ECO:0000313" key="2">
    <source>
        <dbReference type="Proteomes" id="UP000294299"/>
    </source>
</evidence>
<gene>
    <name evidence="1" type="ORF">NFRAN_2173</name>
</gene>
<organism evidence="1 2">
    <name type="scientific">Candidatus Nitrosocosmicus franklandianus</name>
    <dbReference type="NCBI Taxonomy" id="1798806"/>
    <lineage>
        <taxon>Archaea</taxon>
        <taxon>Nitrososphaerota</taxon>
        <taxon>Nitrososphaeria</taxon>
        <taxon>Nitrososphaerales</taxon>
        <taxon>Nitrososphaeraceae</taxon>
        <taxon>Candidatus Nitrosocosmicus</taxon>
    </lineage>
</organism>
<dbReference type="AlphaFoldDB" id="A0A484ICP0"/>
<keyword evidence="2" id="KW-1185">Reference proteome</keyword>
<proteinExistence type="predicted"/>
<protein>
    <submittedName>
        <fullName evidence="1">Uncharacterized protein</fullName>
    </submittedName>
</protein>
<dbReference type="Proteomes" id="UP000294299">
    <property type="component" value="Chromosome NFRAN"/>
</dbReference>
<reference evidence="1 2" key="1">
    <citation type="submission" date="2019-02" db="EMBL/GenBank/DDBJ databases">
        <authorList>
            <person name="Lehtovirta-Morley E L."/>
        </authorList>
    </citation>
    <scope>NUCLEOTIDE SEQUENCE [LARGE SCALE GENOMIC DNA]</scope>
    <source>
        <strain evidence="1">NFRAN1</strain>
    </source>
</reference>